<dbReference type="Gene3D" id="2.60.40.3800">
    <property type="match status" value="1"/>
</dbReference>
<evidence type="ECO:0000313" key="2">
    <source>
        <dbReference type="EMBL" id="MFC1854153.1"/>
    </source>
</evidence>
<protein>
    <submittedName>
        <fullName evidence="2">C25 family peptidase propeptide domain-containing protein</fullName>
    </submittedName>
</protein>
<proteinExistence type="predicted"/>
<dbReference type="InterPro" id="IPR012600">
    <property type="entry name" value="Propeptide_C25"/>
</dbReference>
<accession>A0ABV6Z6U4</accession>
<dbReference type="InterPro" id="IPR038490">
    <property type="entry name" value="Gingipain_propep_sf"/>
</dbReference>
<dbReference type="EMBL" id="JBHPBY010000740">
    <property type="protein sequence ID" value="MFC1854153.1"/>
    <property type="molecule type" value="Genomic_DNA"/>
</dbReference>
<keyword evidence="3" id="KW-1185">Reference proteome</keyword>
<name>A0ABV6Z6U4_UNCC1</name>
<organism evidence="2 3">
    <name type="scientific">candidate division CSSED10-310 bacterium</name>
    <dbReference type="NCBI Taxonomy" id="2855610"/>
    <lineage>
        <taxon>Bacteria</taxon>
        <taxon>Bacteria division CSSED10-310</taxon>
    </lineage>
</organism>
<comment type="caution">
    <text evidence="2">The sequence shown here is derived from an EMBL/GenBank/DDBJ whole genome shotgun (WGS) entry which is preliminary data.</text>
</comment>
<feature type="domain" description="Gingipain propeptide" evidence="1">
    <location>
        <begin position="46"/>
        <end position="210"/>
    </location>
</feature>
<sequence>MMNGLQRTRGQNSLWAVITMLLLGVAILIGSPLMVAAADAVQIGVVEDSGKSIVLDYTFDNFTEQKVQIRGQIYKRIKLGQESLMREKIGAPELPQVNRSIIIPNDAMMEVKMVNCDYYEIRDIDIAPSRGFILRNVNPKNVPYSFGRQYQNDAFYPAQPFSMSKPYILRDYRGLVVKVYPFQYNPVQRVLRVYTYMTVEVVKTRAGEVNVKNRPFRPDDVSQAFQKIYRN</sequence>
<dbReference type="Proteomes" id="UP001594351">
    <property type="component" value="Unassembled WGS sequence"/>
</dbReference>
<evidence type="ECO:0000313" key="3">
    <source>
        <dbReference type="Proteomes" id="UP001594351"/>
    </source>
</evidence>
<feature type="non-terminal residue" evidence="2">
    <location>
        <position position="231"/>
    </location>
</feature>
<evidence type="ECO:0000259" key="1">
    <source>
        <dbReference type="Pfam" id="PF08126"/>
    </source>
</evidence>
<dbReference type="Pfam" id="PF08126">
    <property type="entry name" value="Propeptide_C25"/>
    <property type="match status" value="1"/>
</dbReference>
<gene>
    <name evidence="2" type="ORF">ACFL27_28550</name>
</gene>
<reference evidence="2 3" key="1">
    <citation type="submission" date="2024-09" db="EMBL/GenBank/DDBJ databases">
        <title>Laminarin stimulates single cell rates of sulfate reduction while oxygen inhibits transcriptomic activity in coastal marine sediment.</title>
        <authorList>
            <person name="Lindsay M."/>
            <person name="Orcutt B."/>
            <person name="Emerson D."/>
            <person name="Stepanauskas R."/>
            <person name="D'Angelo T."/>
        </authorList>
    </citation>
    <scope>NUCLEOTIDE SEQUENCE [LARGE SCALE GENOMIC DNA]</scope>
    <source>
        <strain evidence="2">SAG AM-311-K15</strain>
    </source>
</reference>